<reference evidence="2" key="2">
    <citation type="submission" date="2020-08" db="EMBL/GenBank/DDBJ databases">
        <title>Plant Genome Project.</title>
        <authorList>
            <person name="Zhang R.-G."/>
        </authorList>
    </citation>
    <scope>NUCLEOTIDE SEQUENCE</scope>
    <source>
        <strain evidence="2">Huo1</strain>
        <tissue evidence="2">Leaf</tissue>
    </source>
</reference>
<evidence type="ECO:0000256" key="1">
    <source>
        <dbReference type="SAM" id="MobiDB-lite"/>
    </source>
</evidence>
<dbReference type="AlphaFoldDB" id="A0A8X8WAN8"/>
<keyword evidence="3" id="KW-1185">Reference proteome</keyword>
<proteinExistence type="predicted"/>
<organism evidence="2">
    <name type="scientific">Salvia splendens</name>
    <name type="common">Scarlet sage</name>
    <dbReference type="NCBI Taxonomy" id="180675"/>
    <lineage>
        <taxon>Eukaryota</taxon>
        <taxon>Viridiplantae</taxon>
        <taxon>Streptophyta</taxon>
        <taxon>Embryophyta</taxon>
        <taxon>Tracheophyta</taxon>
        <taxon>Spermatophyta</taxon>
        <taxon>Magnoliopsida</taxon>
        <taxon>eudicotyledons</taxon>
        <taxon>Gunneridae</taxon>
        <taxon>Pentapetalae</taxon>
        <taxon>asterids</taxon>
        <taxon>lamiids</taxon>
        <taxon>Lamiales</taxon>
        <taxon>Lamiaceae</taxon>
        <taxon>Nepetoideae</taxon>
        <taxon>Mentheae</taxon>
        <taxon>Salviinae</taxon>
        <taxon>Salvia</taxon>
        <taxon>Salvia subgen. Calosphace</taxon>
        <taxon>core Calosphace</taxon>
    </lineage>
</organism>
<dbReference type="EMBL" id="PNBA02000019">
    <property type="protein sequence ID" value="KAG6391417.1"/>
    <property type="molecule type" value="Genomic_DNA"/>
</dbReference>
<name>A0A8X8WAN8_SALSN</name>
<evidence type="ECO:0000313" key="3">
    <source>
        <dbReference type="Proteomes" id="UP000298416"/>
    </source>
</evidence>
<reference evidence="2" key="1">
    <citation type="submission" date="2018-01" db="EMBL/GenBank/DDBJ databases">
        <authorList>
            <person name="Mao J.F."/>
        </authorList>
    </citation>
    <scope>NUCLEOTIDE SEQUENCE</scope>
    <source>
        <strain evidence="2">Huo1</strain>
        <tissue evidence="2">Leaf</tissue>
    </source>
</reference>
<protein>
    <submittedName>
        <fullName evidence="2">Uncharacterized protein</fullName>
    </submittedName>
</protein>
<dbReference type="PANTHER" id="PTHR37371:SF1">
    <property type="entry name" value="KINESIN-LIKE PROTEIN"/>
    <property type="match status" value="1"/>
</dbReference>
<dbReference type="Proteomes" id="UP000298416">
    <property type="component" value="Unassembled WGS sequence"/>
</dbReference>
<evidence type="ECO:0000313" key="2">
    <source>
        <dbReference type="EMBL" id="KAG6391417.1"/>
    </source>
</evidence>
<accession>A0A8X8WAN8</accession>
<feature type="compositionally biased region" description="Low complexity" evidence="1">
    <location>
        <begin position="8"/>
        <end position="17"/>
    </location>
</feature>
<gene>
    <name evidence="2" type="ORF">SASPL_149171</name>
</gene>
<dbReference type="PANTHER" id="PTHR37371">
    <property type="entry name" value="OS08G0180400 PROTEIN"/>
    <property type="match status" value="1"/>
</dbReference>
<sequence>MRKRSTKSSAAALLGSSPLPPPDTAATRSPSPTESPAVLFDFDLNALAGISSSLKKNSNKKCVSRASGSKLIQPTGFSPSPPLKSVNTIADLKDLASSNMESVKQQMERSHSEIAKDFESSKCRLHKRYKWLVMLKQDDERCGGGGGTTMTVSCYPSTPQRPAGPNRMVGEKARSAAAEIDEAGTPCTWVAVHSRRDDSARAVDNEFGGGVFQSPALRTPLDFVFTDDDEFRDERIWRISSFHVPKAQLSNLMHIVLQIHTQECQRIMDEADKEHKKMFDRINEGREAMKASYAEFIAEAQTTASRRKRLVNDFSFFVEIWHRIYMLRLMEMAASEAPRQQLSASSCIGEQAKTIVL</sequence>
<comment type="caution">
    <text evidence="2">The sequence shown here is derived from an EMBL/GenBank/DDBJ whole genome shotgun (WGS) entry which is preliminary data.</text>
</comment>
<feature type="region of interest" description="Disordered" evidence="1">
    <location>
        <begin position="1"/>
        <end position="34"/>
    </location>
</feature>